<evidence type="ECO:0000256" key="8">
    <source>
        <dbReference type="ARBA" id="ARBA00023209"/>
    </source>
</evidence>
<evidence type="ECO:0000313" key="14">
    <source>
        <dbReference type="Proteomes" id="UP001606300"/>
    </source>
</evidence>
<keyword evidence="10" id="KW-1208">Phospholipid metabolism</keyword>
<keyword evidence="7" id="KW-0865">Zymogen</keyword>
<evidence type="ECO:0000256" key="9">
    <source>
        <dbReference type="ARBA" id="ARBA00023239"/>
    </source>
</evidence>
<comment type="caution">
    <text evidence="13">The sequence shown here is derived from an EMBL/GenBank/DDBJ whole genome shotgun (WGS) entry which is preliminary data.</text>
</comment>
<dbReference type="InterPro" id="IPR033177">
    <property type="entry name" value="PSD-B"/>
</dbReference>
<evidence type="ECO:0000256" key="5">
    <source>
        <dbReference type="ARBA" id="ARBA00022793"/>
    </source>
</evidence>
<dbReference type="PANTHER" id="PTHR10067:SF6">
    <property type="entry name" value="PHOSPHATIDYLSERINE DECARBOXYLASE PROENZYME, MITOCHONDRIAL"/>
    <property type="match status" value="1"/>
</dbReference>
<dbReference type="EC" id="4.1.1.65" evidence="3"/>
<protein>
    <recommendedName>
        <fullName evidence="3">phosphatidylserine decarboxylase</fullName>
        <ecNumber evidence="3">4.1.1.65</ecNumber>
    </recommendedName>
</protein>
<dbReference type="EMBL" id="JBIGHY010000012">
    <property type="protein sequence ID" value="MFG6416805.1"/>
    <property type="molecule type" value="Genomic_DNA"/>
</dbReference>
<comment type="pathway">
    <text evidence="12">Phospholipid metabolism; phosphatidylethanolamine biosynthesis.</text>
</comment>
<dbReference type="Proteomes" id="UP001606300">
    <property type="component" value="Unassembled WGS sequence"/>
</dbReference>
<sequence length="298" mass="33004">MNDTTAAPLQRGLLARLGAQEDLNFLLTNRIPRIAATRLMGRIANIESPAFTRLALRLWQWFTPLDLSEAKHQRFTSIKDCFTRELKDGARPFDMRPDVFASPCDAIVGATGVVQRGQVYQAKGFPYSTAELFGPTQDASVFEGGRFITLRLTSAMYHRFHAPADGTVEHVTYLSGDTWNVNPVALKRVERLFCRNERAVVRMRLRGGQPVALVPVAAVLVASIRLHWLDVLLHIGLDLESKGANEMPCSAPHAKGQEMGWFEHGSTIIVFVPRGFELAEGIAHGAYIRAGQALLKIS</sequence>
<evidence type="ECO:0000256" key="2">
    <source>
        <dbReference type="ARBA" id="ARBA00005189"/>
    </source>
</evidence>
<gene>
    <name evidence="13" type="primary">asd</name>
    <name evidence="13" type="ORF">ACG02S_23180</name>
</gene>
<keyword evidence="8" id="KW-0594">Phospholipid biosynthesis</keyword>
<keyword evidence="6" id="KW-0443">Lipid metabolism</keyword>
<dbReference type="PANTHER" id="PTHR10067">
    <property type="entry name" value="PHOSPHATIDYLSERINE DECARBOXYLASE"/>
    <property type="match status" value="1"/>
</dbReference>
<proteinExistence type="predicted"/>
<evidence type="ECO:0000256" key="7">
    <source>
        <dbReference type="ARBA" id="ARBA00023145"/>
    </source>
</evidence>
<evidence type="ECO:0000256" key="11">
    <source>
        <dbReference type="ARBA" id="ARBA00023317"/>
    </source>
</evidence>
<evidence type="ECO:0000256" key="10">
    <source>
        <dbReference type="ARBA" id="ARBA00023264"/>
    </source>
</evidence>
<dbReference type="InterPro" id="IPR003817">
    <property type="entry name" value="PS_Dcarbxylase"/>
</dbReference>
<evidence type="ECO:0000313" key="13">
    <source>
        <dbReference type="EMBL" id="MFG6416805.1"/>
    </source>
</evidence>
<evidence type="ECO:0000256" key="12">
    <source>
        <dbReference type="ARBA" id="ARBA00024326"/>
    </source>
</evidence>
<dbReference type="NCBIfam" id="TIGR00163">
    <property type="entry name" value="PS_decarb"/>
    <property type="match status" value="1"/>
</dbReference>
<evidence type="ECO:0000256" key="6">
    <source>
        <dbReference type="ARBA" id="ARBA00023098"/>
    </source>
</evidence>
<organism evidence="13 14">
    <name type="scientific">Pelomonas dachongensis</name>
    <dbReference type="NCBI Taxonomy" id="3299029"/>
    <lineage>
        <taxon>Bacteria</taxon>
        <taxon>Pseudomonadati</taxon>
        <taxon>Pseudomonadota</taxon>
        <taxon>Betaproteobacteria</taxon>
        <taxon>Burkholderiales</taxon>
        <taxon>Sphaerotilaceae</taxon>
        <taxon>Roseateles</taxon>
    </lineage>
</organism>
<keyword evidence="5" id="KW-0210">Decarboxylase</keyword>
<comment type="cofactor">
    <cofactor evidence="1">
        <name>pyruvate</name>
        <dbReference type="ChEBI" id="CHEBI:15361"/>
    </cofactor>
</comment>
<dbReference type="GO" id="GO:0004609">
    <property type="term" value="F:phosphatidylserine decarboxylase activity"/>
    <property type="evidence" value="ECO:0007669"/>
    <property type="project" value="UniProtKB-EC"/>
</dbReference>
<comment type="pathway">
    <text evidence="2">Lipid metabolism.</text>
</comment>
<evidence type="ECO:0000256" key="4">
    <source>
        <dbReference type="ARBA" id="ARBA00022516"/>
    </source>
</evidence>
<keyword evidence="14" id="KW-1185">Reference proteome</keyword>
<evidence type="ECO:0000256" key="1">
    <source>
        <dbReference type="ARBA" id="ARBA00001928"/>
    </source>
</evidence>
<keyword evidence="4" id="KW-0444">Lipid biosynthesis</keyword>
<keyword evidence="9 13" id="KW-0456">Lyase</keyword>
<name>A0ABW7ETG2_9BURK</name>
<accession>A0ABW7ETG2</accession>
<keyword evidence="11" id="KW-0670">Pyruvate</keyword>
<dbReference type="Pfam" id="PF02666">
    <property type="entry name" value="PS_Dcarbxylase"/>
    <property type="match status" value="1"/>
</dbReference>
<reference evidence="13 14" key="1">
    <citation type="submission" date="2024-09" db="EMBL/GenBank/DDBJ databases">
        <title>Novel species of the genus Pelomonas and Roseateles isolated from streams.</title>
        <authorList>
            <person name="Lu H."/>
        </authorList>
    </citation>
    <scope>NUCLEOTIDE SEQUENCE [LARGE SCALE GENOMIC DNA]</scope>
    <source>
        <strain evidence="13 14">DC23W</strain>
    </source>
</reference>
<dbReference type="RefSeq" id="WP_394472867.1">
    <property type="nucleotide sequence ID" value="NZ_JBIGHY010000012.1"/>
</dbReference>
<evidence type="ECO:0000256" key="3">
    <source>
        <dbReference type="ARBA" id="ARBA00012243"/>
    </source>
</evidence>